<dbReference type="GO" id="GO:0003860">
    <property type="term" value="F:3-hydroxyisobutyryl-CoA hydrolase activity"/>
    <property type="evidence" value="ECO:0007669"/>
    <property type="project" value="UniProtKB-EC"/>
</dbReference>
<dbReference type="GO" id="GO:0006574">
    <property type="term" value="P:L-valine catabolic process"/>
    <property type="evidence" value="ECO:0007669"/>
    <property type="project" value="TreeGrafter"/>
</dbReference>
<feature type="domain" description="Enoyl-CoA hydratase/isomerase" evidence="4">
    <location>
        <begin position="18"/>
        <end position="382"/>
    </location>
</feature>
<protein>
    <recommendedName>
        <fullName evidence="2">3-hydroxyisobutyryl-CoA hydrolase</fullName>
        <ecNumber evidence="2">3.1.2.4</ecNumber>
    </recommendedName>
</protein>
<dbReference type="PANTHER" id="PTHR43176:SF3">
    <property type="entry name" value="3-HYDROXYISOBUTYRYL-COA HYDROLASE, MITOCHONDRIAL"/>
    <property type="match status" value="1"/>
</dbReference>
<evidence type="ECO:0000256" key="2">
    <source>
        <dbReference type="ARBA" id="ARBA00011915"/>
    </source>
</evidence>
<dbReference type="GO" id="GO:0005829">
    <property type="term" value="C:cytosol"/>
    <property type="evidence" value="ECO:0007669"/>
    <property type="project" value="TreeGrafter"/>
</dbReference>
<dbReference type="EMBL" id="MSCJ01000003">
    <property type="protein sequence ID" value="PQJ62616.1"/>
    <property type="molecule type" value="Genomic_DNA"/>
</dbReference>
<dbReference type="SUPFAM" id="SSF52096">
    <property type="entry name" value="ClpP/crotonase"/>
    <property type="match status" value="1"/>
</dbReference>
<evidence type="ECO:0000256" key="1">
    <source>
        <dbReference type="ARBA" id="ARBA00001709"/>
    </source>
</evidence>
<proteinExistence type="predicted"/>
<accession>A0A2S7VKD7</accession>
<dbReference type="OrthoDB" id="9790967at2"/>
<sequence length="399" mass="44246">MTGMVNVSYIRCTDGHSIGVLELDNPSSLNALTLNMHKTIYQYLQLWREDESIVAVIFKSKGDRAFCAGGDVRSMYYAMENDPALNHQHKPPQIDLDQIDSHVAKPFLTEYFSVEYSCNLLIHHYNKPVIAWGHGFIMGGGLGLYIGASHRVALPNTVLAMPEITIGLYPDVGATWFLNQLPAGIGLFLGLTGARINVCDARDLAMVDHIVPNSAYDNVVNQLKHYPWSTVLADIQSQSSVSEAISTILNNCAVEEHSVLPANQLMPYFAQIQAACFSQSLPTIFEQINAIDGLGLWIETAKKVMNAGSPITAHICFKQIQDYKDVSLLDCIKMELGLSVNCGLLGEFKEGVRAHLIDKDYTPNWIYSSVSDVDTKIIEQIFTPIWSEHENPLNQVNIS</sequence>
<name>A0A2S7VKD7_PHOAN</name>
<dbReference type="Gene3D" id="3.90.226.10">
    <property type="entry name" value="2-enoyl-CoA Hydratase, Chain A, domain 1"/>
    <property type="match status" value="1"/>
</dbReference>
<evidence type="ECO:0000313" key="6">
    <source>
        <dbReference type="Proteomes" id="UP000238730"/>
    </source>
</evidence>
<comment type="catalytic activity">
    <reaction evidence="1">
        <text>3-hydroxy-2-methylpropanoyl-CoA + H2O = 3-hydroxy-2-methylpropanoate + CoA + H(+)</text>
        <dbReference type="Rhea" id="RHEA:20888"/>
        <dbReference type="ChEBI" id="CHEBI:11805"/>
        <dbReference type="ChEBI" id="CHEBI:15377"/>
        <dbReference type="ChEBI" id="CHEBI:15378"/>
        <dbReference type="ChEBI" id="CHEBI:57287"/>
        <dbReference type="ChEBI" id="CHEBI:57340"/>
        <dbReference type="EC" id="3.1.2.4"/>
    </reaction>
</comment>
<organism evidence="5 6">
    <name type="scientific">Photobacterium angustum</name>
    <dbReference type="NCBI Taxonomy" id="661"/>
    <lineage>
        <taxon>Bacteria</taxon>
        <taxon>Pseudomonadati</taxon>
        <taxon>Pseudomonadota</taxon>
        <taxon>Gammaproteobacteria</taxon>
        <taxon>Vibrionales</taxon>
        <taxon>Vibrionaceae</taxon>
        <taxon>Photobacterium</taxon>
    </lineage>
</organism>
<gene>
    <name evidence="5" type="ORF">BTO08_20540</name>
</gene>
<dbReference type="PANTHER" id="PTHR43176">
    <property type="entry name" value="3-HYDROXYISOBUTYRYL-COA HYDROLASE-RELATED"/>
    <property type="match status" value="1"/>
</dbReference>
<dbReference type="NCBIfam" id="NF004127">
    <property type="entry name" value="PRK05617.1"/>
    <property type="match status" value="1"/>
</dbReference>
<dbReference type="RefSeq" id="WP_105062408.1">
    <property type="nucleotide sequence ID" value="NZ_MSCJ01000003.1"/>
</dbReference>
<dbReference type="AlphaFoldDB" id="A0A2S7VKD7"/>
<dbReference type="CDD" id="cd06558">
    <property type="entry name" value="crotonase-like"/>
    <property type="match status" value="1"/>
</dbReference>
<dbReference type="Proteomes" id="UP000238730">
    <property type="component" value="Unassembled WGS sequence"/>
</dbReference>
<evidence type="ECO:0000256" key="3">
    <source>
        <dbReference type="ARBA" id="ARBA00022801"/>
    </source>
</evidence>
<dbReference type="EC" id="3.1.2.4" evidence="2"/>
<dbReference type="Pfam" id="PF16113">
    <property type="entry name" value="ECH_2"/>
    <property type="match status" value="1"/>
</dbReference>
<dbReference type="InterPro" id="IPR045004">
    <property type="entry name" value="ECH_dom"/>
</dbReference>
<dbReference type="InterPro" id="IPR032259">
    <property type="entry name" value="HIBYL-CoA-H"/>
</dbReference>
<evidence type="ECO:0000313" key="5">
    <source>
        <dbReference type="EMBL" id="PQJ62616.1"/>
    </source>
</evidence>
<evidence type="ECO:0000259" key="4">
    <source>
        <dbReference type="Pfam" id="PF16113"/>
    </source>
</evidence>
<keyword evidence="3" id="KW-0378">Hydrolase</keyword>
<reference evidence="5 6" key="1">
    <citation type="submission" date="2016-12" db="EMBL/GenBank/DDBJ databases">
        <title>Diversity of luminous bacteria.</title>
        <authorList>
            <person name="Yoshizawa S."/>
            <person name="Kogure K."/>
        </authorList>
    </citation>
    <scope>NUCLEOTIDE SEQUENCE [LARGE SCALE GENOMIC DNA]</scope>
    <source>
        <strain evidence="5 6">LC1-200</strain>
    </source>
</reference>
<comment type="caution">
    <text evidence="5">The sequence shown here is derived from an EMBL/GenBank/DDBJ whole genome shotgun (WGS) entry which is preliminary data.</text>
</comment>
<dbReference type="InterPro" id="IPR029045">
    <property type="entry name" value="ClpP/crotonase-like_dom_sf"/>
</dbReference>